<gene>
    <name evidence="6" type="ORF">EJB05_51949</name>
</gene>
<dbReference type="GO" id="GO:0003700">
    <property type="term" value="F:DNA-binding transcription factor activity"/>
    <property type="evidence" value="ECO:0007669"/>
    <property type="project" value="InterPro"/>
</dbReference>
<evidence type="ECO:0000313" key="6">
    <source>
        <dbReference type="EMBL" id="TVU02539.1"/>
    </source>
</evidence>
<dbReference type="EMBL" id="RWGY01000314">
    <property type="protein sequence ID" value="TVU02539.1"/>
    <property type="molecule type" value="Genomic_DNA"/>
</dbReference>
<dbReference type="InterPro" id="IPR009057">
    <property type="entry name" value="Homeodomain-like_sf"/>
</dbReference>
<comment type="subcellular location">
    <subcellularLocation>
        <location evidence="1">Nucleus</location>
    </subcellularLocation>
</comment>
<keyword evidence="3" id="KW-0804">Transcription</keyword>
<keyword evidence="4" id="KW-0539">Nucleus</keyword>
<dbReference type="Gene3D" id="1.10.10.60">
    <property type="entry name" value="Homeodomain-like"/>
    <property type="match status" value="1"/>
</dbReference>
<name>A0A5J9SUA4_9POAL</name>
<proteinExistence type="predicted"/>
<organism evidence="6 7">
    <name type="scientific">Eragrostis curvula</name>
    <name type="common">weeping love grass</name>
    <dbReference type="NCBI Taxonomy" id="38414"/>
    <lineage>
        <taxon>Eukaryota</taxon>
        <taxon>Viridiplantae</taxon>
        <taxon>Streptophyta</taxon>
        <taxon>Embryophyta</taxon>
        <taxon>Tracheophyta</taxon>
        <taxon>Spermatophyta</taxon>
        <taxon>Magnoliopsida</taxon>
        <taxon>Liliopsida</taxon>
        <taxon>Poales</taxon>
        <taxon>Poaceae</taxon>
        <taxon>PACMAD clade</taxon>
        <taxon>Chloridoideae</taxon>
        <taxon>Eragrostideae</taxon>
        <taxon>Eragrostidinae</taxon>
        <taxon>Eragrostis</taxon>
    </lineage>
</organism>
<dbReference type="PANTHER" id="PTHR43952:SF75">
    <property type="entry name" value="PROTEIN RADIALIS-LIKE 6"/>
    <property type="match status" value="1"/>
</dbReference>
<dbReference type="GO" id="GO:0005634">
    <property type="term" value="C:nucleus"/>
    <property type="evidence" value="ECO:0007669"/>
    <property type="project" value="UniProtKB-SubCell"/>
</dbReference>
<dbReference type="InterPro" id="IPR001005">
    <property type="entry name" value="SANT/Myb"/>
</dbReference>
<protein>
    <recommendedName>
        <fullName evidence="5">Myb-like domain-containing protein</fullName>
    </recommendedName>
</protein>
<feature type="domain" description="Myb-like" evidence="5">
    <location>
        <begin position="10"/>
        <end position="63"/>
    </location>
</feature>
<dbReference type="PANTHER" id="PTHR43952">
    <property type="entry name" value="MYB FAMILY TRANSCRIPTION FACTOR-RELATED"/>
    <property type="match status" value="1"/>
</dbReference>
<dbReference type="SUPFAM" id="SSF46689">
    <property type="entry name" value="Homeodomain-like"/>
    <property type="match status" value="1"/>
</dbReference>
<evidence type="ECO:0000259" key="5">
    <source>
        <dbReference type="SMART" id="SM00717"/>
    </source>
</evidence>
<sequence length="99" mass="11306">MASNNKGSSPSSEWSPSQNKLFERALAVYDRDTPDRWHNVVRYMGGIKSVDEVRRQYQKLEEDVARIESGGVPFQWYGAAAPPPARTVQRVSWCDTLYI</sequence>
<feature type="non-terminal residue" evidence="6">
    <location>
        <position position="1"/>
    </location>
</feature>
<comment type="caution">
    <text evidence="6">The sequence shown here is derived from an EMBL/GenBank/DDBJ whole genome shotgun (WGS) entry which is preliminary data.</text>
</comment>
<keyword evidence="2" id="KW-0805">Transcription regulation</keyword>
<evidence type="ECO:0000256" key="4">
    <source>
        <dbReference type="ARBA" id="ARBA00023242"/>
    </source>
</evidence>
<dbReference type="Proteomes" id="UP000324897">
    <property type="component" value="Unassembled WGS sequence"/>
</dbReference>
<evidence type="ECO:0000313" key="7">
    <source>
        <dbReference type="Proteomes" id="UP000324897"/>
    </source>
</evidence>
<reference evidence="6 7" key="1">
    <citation type="journal article" date="2019" name="Sci. Rep.">
        <title>A high-quality genome of Eragrostis curvula grass provides insights into Poaceae evolution and supports new strategies to enhance forage quality.</title>
        <authorList>
            <person name="Carballo J."/>
            <person name="Santos B.A.C.M."/>
            <person name="Zappacosta D."/>
            <person name="Garbus I."/>
            <person name="Selva J.P."/>
            <person name="Gallo C.A."/>
            <person name="Diaz A."/>
            <person name="Albertini E."/>
            <person name="Caccamo M."/>
            <person name="Echenique V."/>
        </authorList>
    </citation>
    <scope>NUCLEOTIDE SEQUENCE [LARGE SCALE GENOMIC DNA]</scope>
    <source>
        <strain evidence="7">cv. Victoria</strain>
        <tissue evidence="6">Leaf</tissue>
    </source>
</reference>
<dbReference type="OrthoDB" id="118550at2759"/>
<dbReference type="AlphaFoldDB" id="A0A5J9SUA4"/>
<accession>A0A5J9SUA4</accession>
<dbReference type="FunFam" id="1.10.10.60:FF:000154">
    <property type="entry name" value="Transcription factor SRM1"/>
    <property type="match status" value="1"/>
</dbReference>
<dbReference type="SMART" id="SM00717">
    <property type="entry name" value="SANT"/>
    <property type="match status" value="1"/>
</dbReference>
<dbReference type="Pfam" id="PF23082">
    <property type="entry name" value="Myb_DNA-binding_2"/>
    <property type="match status" value="1"/>
</dbReference>
<dbReference type="Gramene" id="TVU02539">
    <property type="protein sequence ID" value="TVU02539"/>
    <property type="gene ID" value="EJB05_51949"/>
</dbReference>
<dbReference type="InterPro" id="IPR044636">
    <property type="entry name" value="RADIALIS-like"/>
</dbReference>
<evidence type="ECO:0000256" key="2">
    <source>
        <dbReference type="ARBA" id="ARBA00023015"/>
    </source>
</evidence>
<evidence type="ECO:0000256" key="1">
    <source>
        <dbReference type="ARBA" id="ARBA00004123"/>
    </source>
</evidence>
<evidence type="ECO:0000256" key="3">
    <source>
        <dbReference type="ARBA" id="ARBA00023163"/>
    </source>
</evidence>
<keyword evidence="7" id="KW-1185">Reference proteome</keyword>